<dbReference type="OMA" id="HAIREPR"/>
<proteinExistence type="predicted"/>
<dbReference type="PANTHER" id="PTHR38116">
    <property type="entry name" value="CHROMOSOME 7, WHOLE GENOME SHOTGUN SEQUENCE"/>
    <property type="match status" value="1"/>
</dbReference>
<protein>
    <submittedName>
        <fullName evidence="1">Uncharacterized protein</fullName>
    </submittedName>
</protein>
<reference evidence="1 2" key="1">
    <citation type="submission" date="2016-05" db="EMBL/GenBank/DDBJ databases">
        <title>Comparative analysis of secretome profiles of manganese(II)-oxidizing ascomycete fungi.</title>
        <authorList>
            <consortium name="DOE Joint Genome Institute"/>
            <person name="Zeiner C.A."/>
            <person name="Purvine S.O."/>
            <person name="Zink E.M."/>
            <person name="Wu S."/>
            <person name="Pasa-Tolic L."/>
            <person name="Chaput D.L."/>
            <person name="Haridas S."/>
            <person name="Grigoriev I.V."/>
            <person name="Santelli C.M."/>
            <person name="Hansel C.M."/>
        </authorList>
    </citation>
    <scope>NUCLEOTIDE SEQUENCE [LARGE SCALE GENOMIC DNA]</scope>
    <source>
        <strain evidence="1 2">SRC1lrK2f</strain>
    </source>
</reference>
<gene>
    <name evidence="1" type="ORF">CC77DRAFT_1000900</name>
</gene>
<dbReference type="STRING" id="5599.A0A177D6E0"/>
<dbReference type="PANTHER" id="PTHR38116:SF1">
    <property type="entry name" value="BZIP DOMAIN-CONTAINING PROTEIN"/>
    <property type="match status" value="1"/>
</dbReference>
<dbReference type="GeneID" id="29108728"/>
<evidence type="ECO:0000313" key="2">
    <source>
        <dbReference type="Proteomes" id="UP000077248"/>
    </source>
</evidence>
<sequence>MTDTLITPELEQVIRQFADAAYIRYLQNAPLLSHLPTMIHLNILNALAGNASVLGLSKSWLLCDSVSPLTQHRPLELACPRVLFPTVLQLTTSHHPWVDLFPLPQLRDNILRAALQDPHFDEDELWFDLLETKCAPGRAESPSLLVWGEPWDIWKWEVNNEFLRKWSHLLDGCTTLLESTNNWRRRRGERPISFSSNATESRR</sequence>
<keyword evidence="2" id="KW-1185">Reference proteome</keyword>
<dbReference type="Proteomes" id="UP000077248">
    <property type="component" value="Unassembled WGS sequence"/>
</dbReference>
<evidence type="ECO:0000313" key="1">
    <source>
        <dbReference type="EMBL" id="OAG14740.1"/>
    </source>
</evidence>
<dbReference type="AlphaFoldDB" id="A0A177D6E0"/>
<dbReference type="KEGG" id="aalt:CC77DRAFT_1000900"/>
<dbReference type="Pfam" id="PF11905">
    <property type="entry name" value="DUF3425"/>
    <property type="match status" value="1"/>
</dbReference>
<organism evidence="1 2">
    <name type="scientific">Alternaria alternata</name>
    <name type="common">Alternaria rot fungus</name>
    <name type="synonym">Torula alternata</name>
    <dbReference type="NCBI Taxonomy" id="5599"/>
    <lineage>
        <taxon>Eukaryota</taxon>
        <taxon>Fungi</taxon>
        <taxon>Dikarya</taxon>
        <taxon>Ascomycota</taxon>
        <taxon>Pezizomycotina</taxon>
        <taxon>Dothideomycetes</taxon>
        <taxon>Pleosporomycetidae</taxon>
        <taxon>Pleosporales</taxon>
        <taxon>Pleosporineae</taxon>
        <taxon>Pleosporaceae</taxon>
        <taxon>Alternaria</taxon>
        <taxon>Alternaria sect. Alternaria</taxon>
        <taxon>Alternaria alternata complex</taxon>
    </lineage>
</organism>
<accession>A0A177D6E0</accession>
<dbReference type="EMBL" id="KV441498">
    <property type="protein sequence ID" value="OAG14740.1"/>
    <property type="molecule type" value="Genomic_DNA"/>
</dbReference>
<dbReference type="VEuPathDB" id="FungiDB:CC77DRAFT_1000900"/>
<dbReference type="InterPro" id="IPR021833">
    <property type="entry name" value="DUF3425"/>
</dbReference>
<name>A0A177D6E0_ALTAL</name>
<dbReference type="RefSeq" id="XP_018380161.1">
    <property type="nucleotide sequence ID" value="XM_018523134.1"/>
</dbReference>